<organism evidence="2 3">
    <name type="scientific">Cajanus cajan</name>
    <name type="common">Pigeon pea</name>
    <name type="synonym">Cajanus indicus</name>
    <dbReference type="NCBI Taxonomy" id="3821"/>
    <lineage>
        <taxon>Eukaryota</taxon>
        <taxon>Viridiplantae</taxon>
        <taxon>Streptophyta</taxon>
        <taxon>Embryophyta</taxon>
        <taxon>Tracheophyta</taxon>
        <taxon>Spermatophyta</taxon>
        <taxon>Magnoliopsida</taxon>
        <taxon>eudicotyledons</taxon>
        <taxon>Gunneridae</taxon>
        <taxon>Pentapetalae</taxon>
        <taxon>rosids</taxon>
        <taxon>fabids</taxon>
        <taxon>Fabales</taxon>
        <taxon>Fabaceae</taxon>
        <taxon>Papilionoideae</taxon>
        <taxon>50 kb inversion clade</taxon>
        <taxon>NPAAA clade</taxon>
        <taxon>indigoferoid/millettioid clade</taxon>
        <taxon>Phaseoleae</taxon>
        <taxon>Cajanus</taxon>
    </lineage>
</organism>
<keyword evidence="3" id="KW-1185">Reference proteome</keyword>
<dbReference type="SMART" id="SM00256">
    <property type="entry name" value="FBOX"/>
    <property type="match status" value="1"/>
</dbReference>
<sequence>MTVKKKPEVEDRISELSDDVLCHILSFIPTKEAIATSLLSTRWRFVWTMVPSLHIECPLPIMNHYKTLNAFLALRRTQKVTSLRVKCKKHPYYNSCSCSRNVEEWISEAAARKVEHVNICLYTYNTRMLQIAPFFTCTTIVTMKFKGIFNFHIPSVIHLPNLKTLCLNVKSYFPKGQINNLISGSPALELFLFEHHFNEYKIMRNSQVIQLSKLNTLYTLVIQSEPRYDFISDYFEGREVNIVKAKVYLTVYRAHEQRVVHKILQRLRNVEFLTFTYFRNEMDDPSNLDFPLFKNLVTLKLFLKDNVSLQIENPAKCPNLRMIEVNIMDDCKRCRYYANGGGRKHDQLTVPICNKITTFRKCFRTSRGYKL</sequence>
<dbReference type="InterPro" id="IPR055411">
    <property type="entry name" value="LRR_FXL15/At3g58940/PEG3-like"/>
</dbReference>
<dbReference type="InterPro" id="IPR036047">
    <property type="entry name" value="F-box-like_dom_sf"/>
</dbReference>
<dbReference type="OMA" id="KNDGHGY"/>
<dbReference type="Proteomes" id="UP000075243">
    <property type="component" value="Chromosome 1"/>
</dbReference>
<reference evidence="2 3" key="1">
    <citation type="journal article" date="2012" name="Nat. Biotechnol.">
        <title>Draft genome sequence of pigeonpea (Cajanus cajan), an orphan legume crop of resource-poor farmers.</title>
        <authorList>
            <person name="Varshney R.K."/>
            <person name="Chen W."/>
            <person name="Li Y."/>
            <person name="Bharti A.K."/>
            <person name="Saxena R.K."/>
            <person name="Schlueter J.A."/>
            <person name="Donoghue M.T."/>
            <person name="Azam S."/>
            <person name="Fan G."/>
            <person name="Whaley A.M."/>
            <person name="Farmer A.D."/>
            <person name="Sheridan J."/>
            <person name="Iwata A."/>
            <person name="Tuteja R."/>
            <person name="Penmetsa R.V."/>
            <person name="Wu W."/>
            <person name="Upadhyaya H.D."/>
            <person name="Yang S.P."/>
            <person name="Shah T."/>
            <person name="Saxena K.B."/>
            <person name="Michael T."/>
            <person name="McCombie W.R."/>
            <person name="Yang B."/>
            <person name="Zhang G."/>
            <person name="Yang H."/>
            <person name="Wang J."/>
            <person name="Spillane C."/>
            <person name="Cook D.R."/>
            <person name="May G.D."/>
            <person name="Xu X."/>
            <person name="Jackson S.A."/>
        </authorList>
    </citation>
    <scope>NUCLEOTIDE SEQUENCE [LARGE SCALE GENOMIC DNA]</scope>
    <source>
        <strain evidence="3">cv. Asha</strain>
    </source>
</reference>
<dbReference type="Pfam" id="PF00646">
    <property type="entry name" value="F-box"/>
    <property type="match status" value="1"/>
</dbReference>
<dbReference type="InterPro" id="IPR001810">
    <property type="entry name" value="F-box_dom"/>
</dbReference>
<feature type="domain" description="F-box" evidence="1">
    <location>
        <begin position="16"/>
        <end position="56"/>
    </location>
</feature>
<dbReference type="Gramene" id="C.cajan_20710.t">
    <property type="protein sequence ID" value="C.cajan_20710.t.cds1"/>
    <property type="gene ID" value="C.cajan_20710"/>
</dbReference>
<dbReference type="EMBL" id="CM003603">
    <property type="protein sequence ID" value="KYP77062.1"/>
    <property type="molecule type" value="Genomic_DNA"/>
</dbReference>
<evidence type="ECO:0000313" key="3">
    <source>
        <dbReference type="Proteomes" id="UP000075243"/>
    </source>
</evidence>
<dbReference type="AlphaFoldDB" id="A0A151UCQ2"/>
<dbReference type="InterPro" id="IPR050232">
    <property type="entry name" value="FBL13/AtMIF1-like"/>
</dbReference>
<proteinExistence type="predicted"/>
<evidence type="ECO:0000313" key="2">
    <source>
        <dbReference type="EMBL" id="KYP77062.1"/>
    </source>
</evidence>
<dbReference type="Pfam" id="PF24758">
    <property type="entry name" value="LRR_At5g56370"/>
    <property type="match status" value="1"/>
</dbReference>
<gene>
    <name evidence="2" type="ORF">KK1_021330</name>
</gene>
<dbReference type="SUPFAM" id="SSF81383">
    <property type="entry name" value="F-box domain"/>
    <property type="match status" value="1"/>
</dbReference>
<dbReference type="CDD" id="cd22160">
    <property type="entry name" value="F-box_AtFBL13-like"/>
    <property type="match status" value="1"/>
</dbReference>
<dbReference type="PANTHER" id="PTHR31900">
    <property type="entry name" value="F-BOX/RNI SUPERFAMILY PROTEIN-RELATED"/>
    <property type="match status" value="1"/>
</dbReference>
<dbReference type="STRING" id="3821.A0A151UCQ2"/>
<dbReference type="PANTHER" id="PTHR31900:SF34">
    <property type="entry name" value="EMB|CAB62440.1-RELATED"/>
    <property type="match status" value="1"/>
</dbReference>
<accession>A0A151UCQ2</accession>
<name>A0A151UCQ2_CAJCA</name>
<dbReference type="OrthoDB" id="1434696at2759"/>
<evidence type="ECO:0000259" key="1">
    <source>
        <dbReference type="SMART" id="SM00256"/>
    </source>
</evidence>
<dbReference type="Gene3D" id="1.20.1280.50">
    <property type="match status" value="1"/>
</dbReference>
<dbReference type="InterPro" id="IPR053781">
    <property type="entry name" value="F-box_AtFBL13-like"/>
</dbReference>
<protein>
    <submittedName>
        <fullName evidence="2">FBD-associated F-box protein At5g60610</fullName>
    </submittedName>
</protein>